<dbReference type="Proteomes" id="UP000198297">
    <property type="component" value="Unassembled WGS sequence"/>
</dbReference>
<dbReference type="Gene3D" id="1.10.472.10">
    <property type="entry name" value="Cyclin-like"/>
    <property type="match status" value="1"/>
</dbReference>
<feature type="domain" description="Transcription factor TFIIB cyclin-like" evidence="1">
    <location>
        <begin position="26"/>
        <end position="101"/>
    </location>
</feature>
<evidence type="ECO:0000313" key="2">
    <source>
        <dbReference type="EMBL" id="SNR27839.1"/>
    </source>
</evidence>
<reference evidence="2 3" key="1">
    <citation type="submission" date="2017-06" db="EMBL/GenBank/DDBJ databases">
        <authorList>
            <person name="Kim H.J."/>
            <person name="Triplett B.A."/>
        </authorList>
    </citation>
    <scope>NUCLEOTIDE SEQUENCE [LARGE SCALE GENOMIC DNA]</scope>
    <source>
        <strain evidence="2 3">DSM 19316</strain>
    </source>
</reference>
<name>A0A238V2T8_HALEZ</name>
<organism evidence="2 3">
    <name type="scientific">Halorubrum ezzemoulense</name>
    <name type="common">Halorubrum chaoviator</name>
    <dbReference type="NCBI Taxonomy" id="337243"/>
    <lineage>
        <taxon>Archaea</taxon>
        <taxon>Methanobacteriati</taxon>
        <taxon>Methanobacteriota</taxon>
        <taxon>Stenosarchaea group</taxon>
        <taxon>Halobacteria</taxon>
        <taxon>Halobacteriales</taxon>
        <taxon>Haloferacaceae</taxon>
        <taxon>Halorubrum</taxon>
    </lineage>
</organism>
<dbReference type="EMBL" id="FZNK01000001">
    <property type="protein sequence ID" value="SNR27839.1"/>
    <property type="molecule type" value="Genomic_DNA"/>
</dbReference>
<dbReference type="GO" id="GO:0017025">
    <property type="term" value="F:TBP-class protein binding"/>
    <property type="evidence" value="ECO:0007669"/>
    <property type="project" value="InterPro"/>
</dbReference>
<evidence type="ECO:0000313" key="3">
    <source>
        <dbReference type="Proteomes" id="UP000198297"/>
    </source>
</evidence>
<dbReference type="Pfam" id="PF00382">
    <property type="entry name" value="TFIIB"/>
    <property type="match status" value="1"/>
</dbReference>
<proteinExistence type="predicted"/>
<protein>
    <recommendedName>
        <fullName evidence="1">Transcription factor TFIIB cyclin-like domain-containing protein</fullName>
    </recommendedName>
</protein>
<dbReference type="InterPro" id="IPR013150">
    <property type="entry name" value="TFIIB_cyclin"/>
</dbReference>
<gene>
    <name evidence="2" type="ORF">SAMN06266787_101717</name>
</gene>
<dbReference type="SUPFAM" id="SSF47954">
    <property type="entry name" value="Cyclin-like"/>
    <property type="match status" value="1"/>
</dbReference>
<dbReference type="AlphaFoldDB" id="A0A238V2T8"/>
<evidence type="ECO:0000259" key="1">
    <source>
        <dbReference type="Pfam" id="PF00382"/>
    </source>
</evidence>
<dbReference type="InterPro" id="IPR036915">
    <property type="entry name" value="Cyclin-like_sf"/>
</dbReference>
<accession>A0A238V2T8</accession>
<sequence length="111" mass="12300">MFLARLPRGVYRASDRVDNEAWIELVEEACDSLDLDAETRSTAVDLFLSRAPDDDRGKRVAAAASLYAASLIRGEERSQSAVADAMDVSRLSVQKRWKPILEDAGFSPPSW</sequence>